<dbReference type="EMBL" id="DRWR01000025">
    <property type="protein sequence ID" value="HHQ15446.1"/>
    <property type="molecule type" value="Genomic_DNA"/>
</dbReference>
<dbReference type="SUPFAM" id="SSF51621">
    <property type="entry name" value="Phosphoenolpyruvate/pyruvate domain"/>
    <property type="match status" value="1"/>
</dbReference>
<dbReference type="SUPFAM" id="SSF50800">
    <property type="entry name" value="PK beta-barrel domain-like"/>
    <property type="match status" value="1"/>
</dbReference>
<dbReference type="InterPro" id="IPR011037">
    <property type="entry name" value="Pyrv_Knase-like_insert_dom_sf"/>
</dbReference>
<evidence type="ECO:0000256" key="3">
    <source>
        <dbReference type="ARBA" id="ARBA00012142"/>
    </source>
</evidence>
<dbReference type="UniPathway" id="UPA00109">
    <property type="reaction ID" value="UER00188"/>
</dbReference>
<dbReference type="InterPro" id="IPR015795">
    <property type="entry name" value="Pyrv_Knase_C"/>
</dbReference>
<keyword evidence="10 13" id="KW-0324">Glycolysis</keyword>
<evidence type="ECO:0000256" key="5">
    <source>
        <dbReference type="ARBA" id="ARBA00022723"/>
    </source>
</evidence>
<gene>
    <name evidence="16" type="primary">pyk</name>
    <name evidence="16" type="ORF">ENM15_01300</name>
</gene>
<accession>A0A7V5XFD3</accession>
<dbReference type="AlphaFoldDB" id="A0A7V5XFD3"/>
<comment type="caution">
    <text evidence="16">The sequence shown here is derived from an EMBL/GenBank/DDBJ whole genome shotgun (WGS) entry which is preliminary data.</text>
</comment>
<evidence type="ECO:0000313" key="16">
    <source>
        <dbReference type="EMBL" id="HHQ15446.1"/>
    </source>
</evidence>
<proteinExistence type="inferred from homology"/>
<keyword evidence="8" id="KW-0067">ATP-binding</keyword>
<evidence type="ECO:0000256" key="8">
    <source>
        <dbReference type="ARBA" id="ARBA00022840"/>
    </source>
</evidence>
<evidence type="ECO:0000256" key="6">
    <source>
        <dbReference type="ARBA" id="ARBA00022741"/>
    </source>
</evidence>
<name>A0A7V5XFD3_9BACT</name>
<dbReference type="SUPFAM" id="SSF52935">
    <property type="entry name" value="PK C-terminal domain-like"/>
    <property type="match status" value="1"/>
</dbReference>
<evidence type="ECO:0000259" key="14">
    <source>
        <dbReference type="Pfam" id="PF00224"/>
    </source>
</evidence>
<dbReference type="Pfam" id="PF00224">
    <property type="entry name" value="PK"/>
    <property type="match status" value="1"/>
</dbReference>
<dbReference type="GO" id="GO:0016301">
    <property type="term" value="F:kinase activity"/>
    <property type="evidence" value="ECO:0007669"/>
    <property type="project" value="UniProtKB-KW"/>
</dbReference>
<keyword evidence="4 13" id="KW-0808">Transferase</keyword>
<evidence type="ECO:0000256" key="1">
    <source>
        <dbReference type="ARBA" id="ARBA00004997"/>
    </source>
</evidence>
<feature type="domain" description="Pyruvate kinase C-terminal" evidence="15">
    <location>
        <begin position="354"/>
        <end position="467"/>
    </location>
</feature>
<dbReference type="NCBIfam" id="TIGR01064">
    <property type="entry name" value="pyruv_kin"/>
    <property type="match status" value="1"/>
</dbReference>
<dbReference type="InterPro" id="IPR040442">
    <property type="entry name" value="Pyrv_kinase-like_dom_sf"/>
</dbReference>
<dbReference type="NCBIfam" id="NF004978">
    <property type="entry name" value="PRK06354.1"/>
    <property type="match status" value="1"/>
</dbReference>
<dbReference type="InterPro" id="IPR001697">
    <property type="entry name" value="Pyr_Knase"/>
</dbReference>
<dbReference type="Gene3D" id="3.40.1380.20">
    <property type="entry name" value="Pyruvate kinase, C-terminal domain"/>
    <property type="match status" value="1"/>
</dbReference>
<dbReference type="NCBIfam" id="NF004491">
    <property type="entry name" value="PRK05826.1"/>
    <property type="match status" value="1"/>
</dbReference>
<dbReference type="GO" id="GO:0004743">
    <property type="term" value="F:pyruvate kinase activity"/>
    <property type="evidence" value="ECO:0007669"/>
    <property type="project" value="UniProtKB-UniRule"/>
</dbReference>
<evidence type="ECO:0000256" key="4">
    <source>
        <dbReference type="ARBA" id="ARBA00022679"/>
    </source>
</evidence>
<dbReference type="GO" id="GO:0005524">
    <property type="term" value="F:ATP binding"/>
    <property type="evidence" value="ECO:0007669"/>
    <property type="project" value="UniProtKB-KW"/>
</dbReference>
<comment type="pathway">
    <text evidence="1 13">Carbohydrate degradation; glycolysis; pyruvate from D-glyceraldehyde 3-phosphate: step 5/5.</text>
</comment>
<dbReference type="InterPro" id="IPR036918">
    <property type="entry name" value="Pyrv_Knase_C_sf"/>
</dbReference>
<evidence type="ECO:0000256" key="11">
    <source>
        <dbReference type="ARBA" id="ARBA00023317"/>
    </source>
</evidence>
<dbReference type="PRINTS" id="PR01050">
    <property type="entry name" value="PYRUVTKNASE"/>
</dbReference>
<evidence type="ECO:0000256" key="9">
    <source>
        <dbReference type="ARBA" id="ARBA00022842"/>
    </source>
</evidence>
<organism evidence="16">
    <name type="scientific">Thermodesulfobacterium geofontis</name>
    <dbReference type="NCBI Taxonomy" id="1295609"/>
    <lineage>
        <taxon>Bacteria</taxon>
        <taxon>Pseudomonadati</taxon>
        <taxon>Thermodesulfobacteriota</taxon>
        <taxon>Thermodesulfobacteria</taxon>
        <taxon>Thermodesulfobacteriales</taxon>
        <taxon>Thermodesulfobacteriaceae</taxon>
        <taxon>Thermodesulfobacterium</taxon>
    </lineage>
</organism>
<evidence type="ECO:0000256" key="10">
    <source>
        <dbReference type="ARBA" id="ARBA00023152"/>
    </source>
</evidence>
<keyword evidence="7 13" id="KW-0418">Kinase</keyword>
<sequence length="478" mass="53782">MRKTKIIATLGPASRDCQTIKALIEAGVDVFRLNFSHGDIDYHKENIERIKKVSLDLKKRVAILQDLSGPKIRIGEVNTPFPLHQGEILEIYKEPIFCEKRDEVGRVYIDHPEILKEVKKDDLIFIADGLIKVRVIEKRSEKVITEVIQGGVISSKKGLNFPGAEIQIKALTEKDKKDLEFGLKEGVDFVALSFVRNKKDILEAREIAQKFGKEIPIFAKIETQKALENIDEIIEVSDGLIVARGDLGVEIPVEKIPVIQKVLIKKAREYGIPVVIATQMLTSMINSIMPTRADVSDIANAVFEGVDALMLSDETAVGNYPIEAVKTMVRVIEEAEKFYDEKLEKIKPVSPDFAIAYSSCILAEEIGAKAIVVFTKSGSSAQRVAKFRPKPLIIVNVHNEEILRKLKIVWGVYPYMVLSEKEEQENMVKEFIKKAYQEKLIEEDDILVLTMGYPVGKIGSTNLIRVVKKDQILEFIAK</sequence>
<dbReference type="FunFam" id="2.40.33.10:FF:000001">
    <property type="entry name" value="Pyruvate kinase"/>
    <property type="match status" value="1"/>
</dbReference>
<evidence type="ECO:0000256" key="7">
    <source>
        <dbReference type="ARBA" id="ARBA00022777"/>
    </source>
</evidence>
<dbReference type="EC" id="2.7.1.40" evidence="3 12"/>
<dbReference type="InterPro" id="IPR015793">
    <property type="entry name" value="Pyrv_Knase_brl"/>
</dbReference>
<keyword evidence="6" id="KW-0547">Nucleotide-binding</keyword>
<keyword evidence="11 16" id="KW-0670">Pyruvate</keyword>
<protein>
    <recommendedName>
        <fullName evidence="3 12">Pyruvate kinase</fullName>
        <ecNumber evidence="3 12">2.7.1.40</ecNumber>
    </recommendedName>
</protein>
<evidence type="ECO:0000259" key="15">
    <source>
        <dbReference type="Pfam" id="PF02887"/>
    </source>
</evidence>
<reference evidence="16" key="1">
    <citation type="journal article" date="2020" name="mSystems">
        <title>Genome- and Community-Level Interaction Insights into Carbon Utilization and Element Cycling Functions of Hydrothermarchaeota in Hydrothermal Sediment.</title>
        <authorList>
            <person name="Zhou Z."/>
            <person name="Liu Y."/>
            <person name="Xu W."/>
            <person name="Pan J."/>
            <person name="Luo Z.H."/>
            <person name="Li M."/>
        </authorList>
    </citation>
    <scope>NUCLEOTIDE SEQUENCE [LARGE SCALE GENOMIC DNA]</scope>
    <source>
        <strain evidence="16">SpSt-106</strain>
    </source>
</reference>
<keyword evidence="5" id="KW-0479">Metal-binding</keyword>
<evidence type="ECO:0000256" key="2">
    <source>
        <dbReference type="ARBA" id="ARBA00008663"/>
    </source>
</evidence>
<dbReference type="GO" id="GO:0030955">
    <property type="term" value="F:potassium ion binding"/>
    <property type="evidence" value="ECO:0007669"/>
    <property type="project" value="UniProtKB-UniRule"/>
</dbReference>
<dbReference type="Pfam" id="PF02887">
    <property type="entry name" value="PK_C"/>
    <property type="match status" value="1"/>
</dbReference>
<evidence type="ECO:0000256" key="13">
    <source>
        <dbReference type="RuleBase" id="RU000504"/>
    </source>
</evidence>
<comment type="similarity">
    <text evidence="2 13">Belongs to the pyruvate kinase family.</text>
</comment>
<dbReference type="InterPro" id="IPR015813">
    <property type="entry name" value="Pyrv/PenolPyrv_kinase-like_dom"/>
</dbReference>
<dbReference type="Gene3D" id="2.40.33.10">
    <property type="entry name" value="PK beta-barrel domain-like"/>
    <property type="match status" value="1"/>
</dbReference>
<dbReference type="InterPro" id="IPR015806">
    <property type="entry name" value="Pyrv_Knase_insert_dom_sf"/>
</dbReference>
<evidence type="ECO:0000256" key="12">
    <source>
        <dbReference type="NCBIfam" id="TIGR01064"/>
    </source>
</evidence>
<dbReference type="GO" id="GO:0000287">
    <property type="term" value="F:magnesium ion binding"/>
    <property type="evidence" value="ECO:0007669"/>
    <property type="project" value="UniProtKB-UniRule"/>
</dbReference>
<keyword evidence="9 13" id="KW-0460">Magnesium</keyword>
<dbReference type="PANTHER" id="PTHR11817">
    <property type="entry name" value="PYRUVATE KINASE"/>
    <property type="match status" value="1"/>
</dbReference>
<dbReference type="Gene3D" id="3.20.20.60">
    <property type="entry name" value="Phosphoenolpyruvate-binding domains"/>
    <property type="match status" value="1"/>
</dbReference>
<comment type="catalytic activity">
    <reaction evidence="13">
        <text>pyruvate + ATP = phosphoenolpyruvate + ADP + H(+)</text>
        <dbReference type="Rhea" id="RHEA:18157"/>
        <dbReference type="ChEBI" id="CHEBI:15361"/>
        <dbReference type="ChEBI" id="CHEBI:15378"/>
        <dbReference type="ChEBI" id="CHEBI:30616"/>
        <dbReference type="ChEBI" id="CHEBI:58702"/>
        <dbReference type="ChEBI" id="CHEBI:456216"/>
        <dbReference type="EC" id="2.7.1.40"/>
    </reaction>
</comment>
<feature type="domain" description="Pyruvate kinase barrel" evidence="14">
    <location>
        <begin position="1"/>
        <end position="325"/>
    </location>
</feature>